<dbReference type="SUPFAM" id="SSF53756">
    <property type="entry name" value="UDP-Glycosyltransferase/glycogen phosphorylase"/>
    <property type="match status" value="1"/>
</dbReference>
<protein>
    <recommendedName>
        <fullName evidence="1">Glycosyl transferase family 1 domain-containing protein</fullName>
    </recommendedName>
</protein>
<dbReference type="PANTHER" id="PTHR12526">
    <property type="entry name" value="GLYCOSYLTRANSFERASE"/>
    <property type="match status" value="1"/>
</dbReference>
<dbReference type="CDD" id="cd03801">
    <property type="entry name" value="GT4_PimA-like"/>
    <property type="match status" value="1"/>
</dbReference>
<accession>A0A2H0UYG9</accession>
<organism evidence="2 3">
    <name type="scientific">bacterium (Candidatus Gribaldobacteria) CG10_big_fil_rev_8_21_14_0_10_41_12</name>
    <dbReference type="NCBI Taxonomy" id="2014277"/>
    <lineage>
        <taxon>Bacteria</taxon>
        <taxon>Candidatus Gribaldobacteria</taxon>
    </lineage>
</organism>
<evidence type="ECO:0000313" key="3">
    <source>
        <dbReference type="Proteomes" id="UP000228906"/>
    </source>
</evidence>
<evidence type="ECO:0000259" key="1">
    <source>
        <dbReference type="Pfam" id="PF00534"/>
    </source>
</evidence>
<name>A0A2H0UYG9_9BACT</name>
<reference evidence="3" key="1">
    <citation type="submission" date="2017-09" db="EMBL/GenBank/DDBJ databases">
        <title>Depth-based differentiation of microbial function through sediment-hosted aquifers and enrichment of novel symbionts in the deep terrestrial subsurface.</title>
        <authorList>
            <person name="Probst A.J."/>
            <person name="Ladd B."/>
            <person name="Jarett J.K."/>
            <person name="Geller-Mcgrath D.E."/>
            <person name="Sieber C.M.K."/>
            <person name="Emerson J.B."/>
            <person name="Anantharaman K."/>
            <person name="Thomas B.C."/>
            <person name="Malmstrom R."/>
            <person name="Stieglmeier M."/>
            <person name="Klingl A."/>
            <person name="Woyke T."/>
            <person name="Ryan C.M."/>
            <person name="Banfield J.F."/>
        </authorList>
    </citation>
    <scope>NUCLEOTIDE SEQUENCE [LARGE SCALE GENOMIC DNA]</scope>
</reference>
<evidence type="ECO:0000313" key="2">
    <source>
        <dbReference type="EMBL" id="PIR91865.1"/>
    </source>
</evidence>
<dbReference type="PANTHER" id="PTHR12526:SF630">
    <property type="entry name" value="GLYCOSYLTRANSFERASE"/>
    <property type="match status" value="1"/>
</dbReference>
<comment type="caution">
    <text evidence="2">The sequence shown here is derived from an EMBL/GenBank/DDBJ whole genome shotgun (WGS) entry which is preliminary data.</text>
</comment>
<dbReference type="Pfam" id="PF00534">
    <property type="entry name" value="Glycos_transf_1"/>
    <property type="match status" value="1"/>
</dbReference>
<dbReference type="Gene3D" id="3.40.50.2000">
    <property type="entry name" value="Glycogen Phosphorylase B"/>
    <property type="match status" value="2"/>
</dbReference>
<dbReference type="EMBL" id="PFAV01000001">
    <property type="protein sequence ID" value="PIR91865.1"/>
    <property type="molecule type" value="Genomic_DNA"/>
</dbReference>
<proteinExistence type="predicted"/>
<feature type="domain" description="Glycosyl transferase family 1" evidence="1">
    <location>
        <begin position="168"/>
        <end position="328"/>
    </location>
</feature>
<sequence length="350" mass="40398">MKLLVITQKVDQNDDLLGFFHGWIYEFANCAEKVTVVALGVGEYHLPENVKVLSLGKEAGQSKLKYLFRFYKYIWSERKNYDTVFAHMNKEYVIMGGLLWRLTGKKIGLWYVHKEVSFQLRLAELLANIIFTSSEESFNLPSKKLKIIGHGIDLEQFSYSPRPDHRENFRIIYVGRISRIKNQKLLIEAINFLVNKNSIKNIKVDLVGSPVYQDDQVYQDELIWIIKSNKLENYINFCGSVPHKDIAEVYQRADLSVNLCPTGGMDKAVLESMAGGLPVILLNETFANILENYKSDLILTKASEFELAEKIIRLREMAEDKKLQMTKNLKAIVNEQYDIKKLIGRIINSY</sequence>
<dbReference type="AlphaFoldDB" id="A0A2H0UYG9"/>
<dbReference type="Proteomes" id="UP000228906">
    <property type="component" value="Unassembled WGS sequence"/>
</dbReference>
<gene>
    <name evidence="2" type="ORF">COU03_00025</name>
</gene>
<dbReference type="InterPro" id="IPR001296">
    <property type="entry name" value="Glyco_trans_1"/>
</dbReference>